<gene>
    <name evidence="2" type="ordered locus">CKL_0625</name>
</gene>
<dbReference type="Pfam" id="PF02579">
    <property type="entry name" value="Nitro_FeMo-Co"/>
    <property type="match status" value="1"/>
</dbReference>
<dbReference type="STRING" id="431943.CKL_0625"/>
<dbReference type="PANTHER" id="PTHR42983">
    <property type="entry name" value="DINITROGENASE IRON-MOLYBDENUM COFACTOR PROTEIN-RELATED"/>
    <property type="match status" value="1"/>
</dbReference>
<accession>A5N5U8</accession>
<dbReference type="RefSeq" id="WP_011989194.1">
    <property type="nucleotide sequence ID" value="NC_009706.1"/>
</dbReference>
<dbReference type="InterPro" id="IPR003731">
    <property type="entry name" value="Di-Nase_FeMo-co_biosynth"/>
</dbReference>
<evidence type="ECO:0000313" key="2">
    <source>
        <dbReference type="EMBL" id="EDK32679.1"/>
    </source>
</evidence>
<dbReference type="Gene3D" id="3.30.420.130">
    <property type="entry name" value="Dinitrogenase iron-molybdenum cofactor biosynthesis domain"/>
    <property type="match status" value="1"/>
</dbReference>
<name>A5N5U8_CLOK5</name>
<proteinExistence type="predicted"/>
<evidence type="ECO:0000259" key="1">
    <source>
        <dbReference type="Pfam" id="PF02579"/>
    </source>
</evidence>
<sequence>MKIAISAHGVEADSLLDVRFGRCKYFQIHDTEGEEIKVLENKGQFSGGGAGIAAAQQVLDENVDVIITGSLGPNAFKIVDKSGIKVYKCESIAVSSVLEKFEKGELKELTQSGPAHHGI</sequence>
<dbReference type="eggNOG" id="COG1433">
    <property type="taxonomic scope" value="Bacteria"/>
</dbReference>
<dbReference type="HOGENOM" id="CLU_104194_0_0_9"/>
<dbReference type="EMBL" id="CP000673">
    <property type="protein sequence ID" value="EDK32679.1"/>
    <property type="molecule type" value="Genomic_DNA"/>
</dbReference>
<dbReference type="KEGG" id="ckl:CKL_0625"/>
<dbReference type="AlphaFoldDB" id="A5N5U8"/>
<organism evidence="2 3">
    <name type="scientific">Clostridium kluyveri (strain ATCC 8527 / DSM 555 / NBRC 12016 / NCIMB 10680 / K1)</name>
    <dbReference type="NCBI Taxonomy" id="431943"/>
    <lineage>
        <taxon>Bacteria</taxon>
        <taxon>Bacillati</taxon>
        <taxon>Bacillota</taxon>
        <taxon>Clostridia</taxon>
        <taxon>Eubacteriales</taxon>
        <taxon>Clostridiaceae</taxon>
        <taxon>Clostridium</taxon>
    </lineage>
</organism>
<dbReference type="InterPro" id="IPR036105">
    <property type="entry name" value="DiNase_FeMo-co_biosyn_sf"/>
</dbReference>
<dbReference type="SUPFAM" id="SSF53146">
    <property type="entry name" value="Nitrogenase accessory factor-like"/>
    <property type="match status" value="1"/>
</dbReference>
<reference evidence="2 3" key="1">
    <citation type="journal article" date="2008" name="Proc. Natl. Acad. Sci. U.S.A.">
        <title>The genome of Clostridium kluyveri, a strict anaerobe with unique metabolic features.</title>
        <authorList>
            <person name="Seedorf H."/>
            <person name="Fricke W.F."/>
            <person name="Veith B."/>
            <person name="Brueggemann H."/>
            <person name="Liesegang H."/>
            <person name="Strittmatter A."/>
            <person name="Miethke M."/>
            <person name="Buckel W."/>
            <person name="Hinderberger J."/>
            <person name="Li F."/>
            <person name="Hagemeier C."/>
            <person name="Thauer R.K."/>
            <person name="Gottschalk G."/>
        </authorList>
    </citation>
    <scope>NUCLEOTIDE SEQUENCE [LARGE SCALE GENOMIC DNA]</scope>
    <source>
        <strain evidence="3">ATCC 8527 / DSM 555 / NCIMB 10680</strain>
    </source>
</reference>
<dbReference type="PANTHER" id="PTHR42983:SF1">
    <property type="entry name" value="IRON-MOLYBDENUM PROTEIN"/>
    <property type="match status" value="1"/>
</dbReference>
<keyword evidence="3" id="KW-1185">Reference proteome</keyword>
<protein>
    <recommendedName>
        <fullName evidence="1">Dinitrogenase iron-molybdenum cofactor biosynthesis domain-containing protein</fullName>
    </recommendedName>
</protein>
<feature type="domain" description="Dinitrogenase iron-molybdenum cofactor biosynthesis" evidence="1">
    <location>
        <begin position="13"/>
        <end position="102"/>
    </location>
</feature>
<evidence type="ECO:0000313" key="3">
    <source>
        <dbReference type="Proteomes" id="UP000002411"/>
    </source>
</evidence>
<dbReference type="Proteomes" id="UP000002411">
    <property type="component" value="Chromosome"/>
</dbReference>